<reference evidence="2" key="2">
    <citation type="submission" date="2015-01" db="EMBL/GenBank/DDBJ databases">
        <title>Evolutionary Origins and Diversification of the Mycorrhizal Mutualists.</title>
        <authorList>
            <consortium name="DOE Joint Genome Institute"/>
            <consortium name="Mycorrhizal Genomics Consortium"/>
            <person name="Kohler A."/>
            <person name="Kuo A."/>
            <person name="Nagy L.G."/>
            <person name="Floudas D."/>
            <person name="Copeland A."/>
            <person name="Barry K.W."/>
            <person name="Cichocki N."/>
            <person name="Veneault-Fourrey C."/>
            <person name="LaButti K."/>
            <person name="Lindquist E.A."/>
            <person name="Lipzen A."/>
            <person name="Lundell T."/>
            <person name="Morin E."/>
            <person name="Murat C."/>
            <person name="Riley R."/>
            <person name="Ohm R."/>
            <person name="Sun H."/>
            <person name="Tunlid A."/>
            <person name="Henrissat B."/>
            <person name="Grigoriev I.V."/>
            <person name="Hibbett D.S."/>
            <person name="Martin F."/>
        </authorList>
    </citation>
    <scope>NUCLEOTIDE SEQUENCE [LARGE SCALE GENOMIC DNA]</scope>
    <source>
        <strain evidence="2">Zn</strain>
    </source>
</reference>
<sequence length="58" mass="6312">MSSGRELSIGLVDNTRCCEDGLPSGQLCDERKRSGNAQNDWAEGKGSEAYTRLHGELI</sequence>
<organism evidence="1 2">
    <name type="scientific">Oidiodendron maius (strain Zn)</name>
    <dbReference type="NCBI Taxonomy" id="913774"/>
    <lineage>
        <taxon>Eukaryota</taxon>
        <taxon>Fungi</taxon>
        <taxon>Dikarya</taxon>
        <taxon>Ascomycota</taxon>
        <taxon>Pezizomycotina</taxon>
        <taxon>Leotiomycetes</taxon>
        <taxon>Leotiomycetes incertae sedis</taxon>
        <taxon>Myxotrichaceae</taxon>
        <taxon>Oidiodendron</taxon>
    </lineage>
</organism>
<dbReference type="Proteomes" id="UP000054321">
    <property type="component" value="Unassembled WGS sequence"/>
</dbReference>
<evidence type="ECO:0000313" key="2">
    <source>
        <dbReference type="Proteomes" id="UP000054321"/>
    </source>
</evidence>
<dbReference type="AlphaFoldDB" id="A0A0C3D6D4"/>
<dbReference type="EMBL" id="KN832870">
    <property type="protein sequence ID" value="KIN06889.1"/>
    <property type="molecule type" value="Genomic_DNA"/>
</dbReference>
<keyword evidence="2" id="KW-1185">Reference proteome</keyword>
<protein>
    <submittedName>
        <fullName evidence="1">Uncharacterized protein</fullName>
    </submittedName>
</protein>
<name>A0A0C3D6D4_OIDMZ</name>
<dbReference type="HOGENOM" id="CLU_2979692_0_0_1"/>
<dbReference type="InParanoid" id="A0A0C3D6D4"/>
<accession>A0A0C3D6D4</accession>
<evidence type="ECO:0000313" key="1">
    <source>
        <dbReference type="EMBL" id="KIN06889.1"/>
    </source>
</evidence>
<reference evidence="1 2" key="1">
    <citation type="submission" date="2014-04" db="EMBL/GenBank/DDBJ databases">
        <authorList>
            <consortium name="DOE Joint Genome Institute"/>
            <person name="Kuo A."/>
            <person name="Martino E."/>
            <person name="Perotto S."/>
            <person name="Kohler A."/>
            <person name="Nagy L.G."/>
            <person name="Floudas D."/>
            <person name="Copeland A."/>
            <person name="Barry K.W."/>
            <person name="Cichocki N."/>
            <person name="Veneault-Fourrey C."/>
            <person name="LaButti K."/>
            <person name="Lindquist E.A."/>
            <person name="Lipzen A."/>
            <person name="Lundell T."/>
            <person name="Morin E."/>
            <person name="Murat C."/>
            <person name="Sun H."/>
            <person name="Tunlid A."/>
            <person name="Henrissat B."/>
            <person name="Grigoriev I.V."/>
            <person name="Hibbett D.S."/>
            <person name="Martin F."/>
            <person name="Nordberg H.P."/>
            <person name="Cantor M.N."/>
            <person name="Hua S.X."/>
        </authorList>
    </citation>
    <scope>NUCLEOTIDE SEQUENCE [LARGE SCALE GENOMIC DNA]</scope>
    <source>
        <strain evidence="1 2">Zn</strain>
    </source>
</reference>
<proteinExistence type="predicted"/>
<gene>
    <name evidence="1" type="ORF">OIDMADRAFT_15942</name>
</gene>